<dbReference type="SMART" id="SM00128">
    <property type="entry name" value="IPPc"/>
    <property type="match status" value="1"/>
</dbReference>
<name>A0ABD2IZL9_HETSC</name>
<dbReference type="InterPro" id="IPR036691">
    <property type="entry name" value="Endo/exonu/phosph_ase_sf"/>
</dbReference>
<protein>
    <recommendedName>
        <fullName evidence="1">Inositol polyphosphate-related phosphatase domain-containing protein</fullName>
    </recommendedName>
</protein>
<keyword evidence="3" id="KW-1185">Reference proteome</keyword>
<dbReference type="PANTHER" id="PTHR11200">
    <property type="entry name" value="INOSITOL 5-PHOSPHATASE"/>
    <property type="match status" value="1"/>
</dbReference>
<dbReference type="Proteomes" id="UP001620645">
    <property type="component" value="Unassembled WGS sequence"/>
</dbReference>
<dbReference type="AlphaFoldDB" id="A0ABD2IZL9"/>
<comment type="caution">
    <text evidence="2">The sequence shown here is derived from an EMBL/GenBank/DDBJ whole genome shotgun (WGS) entry which is preliminary data.</text>
</comment>
<accession>A0ABD2IZL9</accession>
<proteinExistence type="predicted"/>
<dbReference type="InterPro" id="IPR013783">
    <property type="entry name" value="Ig-like_fold"/>
</dbReference>
<dbReference type="Pfam" id="PF22669">
    <property type="entry name" value="Exo_endo_phos2"/>
    <property type="match status" value="1"/>
</dbReference>
<evidence type="ECO:0000313" key="3">
    <source>
        <dbReference type="Proteomes" id="UP001620645"/>
    </source>
</evidence>
<dbReference type="Gene3D" id="2.60.40.10">
    <property type="entry name" value="Immunoglobulins"/>
    <property type="match status" value="1"/>
</dbReference>
<evidence type="ECO:0000313" key="2">
    <source>
        <dbReference type="EMBL" id="KAL3078783.1"/>
    </source>
</evidence>
<dbReference type="InterPro" id="IPR048869">
    <property type="entry name" value="OCRL-1_2_ASH"/>
</dbReference>
<feature type="domain" description="Inositol polyphosphate-related phosphatase" evidence="1">
    <location>
        <begin position="59"/>
        <end position="358"/>
    </location>
</feature>
<dbReference type="InterPro" id="IPR000300">
    <property type="entry name" value="IPPc"/>
</dbReference>
<dbReference type="EMBL" id="JBICCN010000309">
    <property type="protein sequence ID" value="KAL3078783.1"/>
    <property type="molecule type" value="Genomic_DNA"/>
</dbReference>
<dbReference type="SUPFAM" id="SSF56219">
    <property type="entry name" value="DNase I-like"/>
    <property type="match status" value="1"/>
</dbReference>
<dbReference type="CDD" id="cd09074">
    <property type="entry name" value="INPP5c"/>
    <property type="match status" value="1"/>
</dbReference>
<evidence type="ECO:0000259" key="1">
    <source>
        <dbReference type="SMART" id="SM00128"/>
    </source>
</evidence>
<dbReference type="PANTHER" id="PTHR11200:SF300">
    <property type="entry name" value="TYPE II INOSITOL 1,4,5-TRISPHOSPHATE 5-PHOSPHATASE"/>
    <property type="match status" value="1"/>
</dbReference>
<dbReference type="InterPro" id="IPR046985">
    <property type="entry name" value="IP5"/>
</dbReference>
<gene>
    <name evidence="2" type="ORF">niasHS_014565</name>
</gene>
<sequence>MTFYGSSALPNGTKRTNADDFLYANGTDSIAASTAELSKDEMFVEDLLHAHEAKFCTYQPVNIFVTTFNVNGRSPPANLKDWLGAIDAREPPDLVVIGLQEMDLALGSYVVDNALKENEWLVALKLNIPQKVFRLVKSARLIGIFLVVFCRSGVTFGLSDVCLGSIPTGFLNFGNKGGVGMSFRLNDTHICLVNSHLAAGGNELYRRNQDFRLISQMRFRKGHGMFEHDVVIWLGDLNYRLDIPLTYDEVVQQIKEKRFAQLFYFDQLKEQQRLRVAFNGFMEQQPSFVPTYKFDPGTHNWDTSEKKRVPAWCDRILYWVKDKNVGIEQVTYESAHQVVLSDHKPVLSTFRVQVKKVDRPRRSAIYEQLLREVDKRQNELLPQITLSKTEFHFGTVLFDQPSLAVLTITNTGQTPTHFSFKPARPEADRLEEWLTITPLSSFIDVGGAVEVTLQILVFDESSCKVPKDGAELSSIIIVHLTGGRDYFIVVDAKYQREVKDLISFD</sequence>
<dbReference type="Gene3D" id="3.60.10.10">
    <property type="entry name" value="Endonuclease/exonuclease/phosphatase"/>
    <property type="match status" value="1"/>
</dbReference>
<dbReference type="Pfam" id="PF21310">
    <property type="entry name" value="OCRL-like_ASH"/>
    <property type="match status" value="1"/>
</dbReference>
<organism evidence="2 3">
    <name type="scientific">Heterodera schachtii</name>
    <name type="common">Sugarbeet cyst nematode worm</name>
    <name type="synonym">Tylenchus schachtii</name>
    <dbReference type="NCBI Taxonomy" id="97005"/>
    <lineage>
        <taxon>Eukaryota</taxon>
        <taxon>Metazoa</taxon>
        <taxon>Ecdysozoa</taxon>
        <taxon>Nematoda</taxon>
        <taxon>Chromadorea</taxon>
        <taxon>Rhabditida</taxon>
        <taxon>Tylenchina</taxon>
        <taxon>Tylenchomorpha</taxon>
        <taxon>Tylenchoidea</taxon>
        <taxon>Heteroderidae</taxon>
        <taxon>Heteroderinae</taxon>
        <taxon>Heterodera</taxon>
    </lineage>
</organism>
<reference evidence="2 3" key="1">
    <citation type="submission" date="2024-10" db="EMBL/GenBank/DDBJ databases">
        <authorList>
            <person name="Kim D."/>
        </authorList>
    </citation>
    <scope>NUCLEOTIDE SEQUENCE [LARGE SCALE GENOMIC DNA]</scope>
    <source>
        <strain evidence="2">Taebaek</strain>
    </source>
</reference>